<feature type="transmembrane region" description="Helical" evidence="1">
    <location>
        <begin position="89"/>
        <end position="106"/>
    </location>
</feature>
<dbReference type="OrthoDB" id="9910029at2"/>
<dbReference type="STRING" id="525919.Apre_1698"/>
<evidence type="ECO:0000313" key="2">
    <source>
        <dbReference type="EMBL" id="ACV29718.1"/>
    </source>
</evidence>
<reference evidence="2 3" key="1">
    <citation type="journal article" date="2009" name="Stand. Genomic Sci.">
        <title>Complete genome sequence of Anaerococcus prevotii type strain (PC1).</title>
        <authorList>
            <person name="Labutti K."/>
            <person name="Pukall R."/>
            <person name="Steenblock K."/>
            <person name="Glavina Del Rio T."/>
            <person name="Tice H."/>
            <person name="Copeland A."/>
            <person name="Cheng J.F."/>
            <person name="Lucas S."/>
            <person name="Chen F."/>
            <person name="Nolan M."/>
            <person name="Bruce D."/>
            <person name="Goodwin L."/>
            <person name="Pitluck S."/>
            <person name="Ivanova N."/>
            <person name="Mavromatis K."/>
            <person name="Ovchinnikova G."/>
            <person name="Pati A."/>
            <person name="Chen A."/>
            <person name="Palaniappan K."/>
            <person name="Land M."/>
            <person name="Hauser L."/>
            <person name="Chang Y.J."/>
            <person name="Jeffries C.D."/>
            <person name="Chain P."/>
            <person name="Saunders E."/>
            <person name="Brettin T."/>
            <person name="Detter J.C."/>
            <person name="Han C."/>
            <person name="Goker M."/>
            <person name="Bristow J."/>
            <person name="Eisen J.A."/>
            <person name="Markowitz V."/>
            <person name="Hugenholtz P."/>
            <person name="Kyrpides N.C."/>
            <person name="Klenk H.P."/>
            <person name="Lapidus A."/>
        </authorList>
    </citation>
    <scope>NUCLEOTIDE SEQUENCE [LARGE SCALE GENOMIC DNA]</scope>
    <source>
        <strain evidence="3">ATCC 9321 / DSM 20548 / JCM 6508 / NCTC 11806 / PC1</strain>
    </source>
</reference>
<keyword evidence="1" id="KW-0472">Membrane</keyword>
<feature type="transmembrane region" description="Helical" evidence="1">
    <location>
        <begin position="6"/>
        <end position="38"/>
    </location>
</feature>
<evidence type="ECO:0000256" key="1">
    <source>
        <dbReference type="SAM" id="Phobius"/>
    </source>
</evidence>
<keyword evidence="1" id="KW-1133">Transmembrane helix</keyword>
<dbReference type="EMBL" id="CP001708">
    <property type="protein sequence ID" value="ACV29718.1"/>
    <property type="molecule type" value="Genomic_DNA"/>
</dbReference>
<dbReference type="AlphaFoldDB" id="C7REV5"/>
<accession>C7REV5</accession>
<sequence length="115" mass="13154">MIFISGILYILLAILGFFVEINNYILIAMIFVFAISLFKERELLRGVGSIKTKIISIIFLIILIFILSLVQEKLAITNYSFINNDNKIAYSYLIVSYLVLTALIETRKSLKTPKN</sequence>
<proteinExistence type="predicted"/>
<organism evidence="2 3">
    <name type="scientific">Anaerococcus prevotii (strain ATCC 9321 / DSM 20548 / JCM 6508 / NCTC 11806 / PC1)</name>
    <name type="common">Peptostreptococcus prevotii</name>
    <name type="synonym">Peptococcus prevotii</name>
    <dbReference type="NCBI Taxonomy" id="525919"/>
    <lineage>
        <taxon>Bacteria</taxon>
        <taxon>Bacillati</taxon>
        <taxon>Bacillota</taxon>
        <taxon>Tissierellia</taxon>
        <taxon>Tissierellales</taxon>
        <taxon>Peptoniphilaceae</taxon>
        <taxon>Anaerococcus</taxon>
    </lineage>
</organism>
<name>C7REV5_ANAPD</name>
<dbReference type="HOGENOM" id="CLU_2103895_0_0_9"/>
<dbReference type="RefSeq" id="WP_015778614.1">
    <property type="nucleotide sequence ID" value="NC_013171.1"/>
</dbReference>
<gene>
    <name evidence="2" type="ordered locus">Apre_1698</name>
</gene>
<feature type="transmembrane region" description="Helical" evidence="1">
    <location>
        <begin position="50"/>
        <end position="69"/>
    </location>
</feature>
<protein>
    <submittedName>
        <fullName evidence="2">Uncharacterized protein</fullName>
    </submittedName>
</protein>
<keyword evidence="1" id="KW-0812">Transmembrane</keyword>
<evidence type="ECO:0000313" key="3">
    <source>
        <dbReference type="Proteomes" id="UP000002294"/>
    </source>
</evidence>
<dbReference type="Proteomes" id="UP000002294">
    <property type="component" value="Chromosome"/>
</dbReference>
<keyword evidence="3" id="KW-1185">Reference proteome</keyword>
<dbReference type="KEGG" id="apr:Apre_1698"/>